<reference evidence="2 3" key="1">
    <citation type="journal article" date="2012" name="J. Bacteriol.">
        <title>Genome sequence of the highly efficient arsenite-oxidizing bacterium Achromobacter arsenitoxydans SY8.</title>
        <authorList>
            <person name="Li X."/>
            <person name="Hu Y."/>
            <person name="Gong J."/>
            <person name="Lin Y."/>
            <person name="Johnstone L."/>
            <person name="Rensing C."/>
            <person name="Wang G."/>
        </authorList>
    </citation>
    <scope>NUCLEOTIDE SEQUENCE [LARGE SCALE GENOMIC DNA]</scope>
    <source>
        <strain evidence="2 3">SY8</strain>
    </source>
</reference>
<keyword evidence="3" id="KW-1185">Reference proteome</keyword>
<evidence type="ECO:0000256" key="1">
    <source>
        <dbReference type="SAM" id="Phobius"/>
    </source>
</evidence>
<sequence length="167" mass="18889">MKNIARSRQDIVIGPEPKSIRTTQRLKRPTTLTVQRIHYPSIDQRGTLSRLVLSKLASCDIARSRLKAIRTLRPIPIDNHEGLFSYPPGWGKRNVVFTAFWLDLNTVQISISALAIIIMFNAPLSDLMIRLSKHTVLHTHCLFVYSATATQQVQTGPSQQSGYRIKI</sequence>
<comment type="caution">
    <text evidence="2">The sequence shown here is derived from an EMBL/GenBank/DDBJ whole genome shotgun (WGS) entry which is preliminary data.</text>
</comment>
<name>H0FED8_9BURK</name>
<accession>H0FED8</accession>
<evidence type="ECO:0000313" key="3">
    <source>
        <dbReference type="Proteomes" id="UP000003113"/>
    </source>
</evidence>
<keyword evidence="1" id="KW-0812">Transmembrane</keyword>
<organism evidence="2 3">
    <name type="scientific">Achromobacter arsenitoxydans SY8</name>
    <dbReference type="NCBI Taxonomy" id="477184"/>
    <lineage>
        <taxon>Bacteria</taxon>
        <taxon>Pseudomonadati</taxon>
        <taxon>Pseudomonadota</taxon>
        <taxon>Betaproteobacteria</taxon>
        <taxon>Burkholderiales</taxon>
        <taxon>Alcaligenaceae</taxon>
        <taxon>Achromobacter</taxon>
    </lineage>
</organism>
<evidence type="ECO:0000313" key="2">
    <source>
        <dbReference type="EMBL" id="EHK63374.1"/>
    </source>
</evidence>
<dbReference type="AlphaFoldDB" id="H0FED8"/>
<feature type="transmembrane region" description="Helical" evidence="1">
    <location>
        <begin position="107"/>
        <end position="124"/>
    </location>
</feature>
<keyword evidence="1" id="KW-1133">Transmembrane helix</keyword>
<protein>
    <submittedName>
        <fullName evidence="2">Uncharacterized protein</fullName>
    </submittedName>
</protein>
<gene>
    <name evidence="2" type="ORF">KYC_25748</name>
</gene>
<proteinExistence type="predicted"/>
<dbReference type="Proteomes" id="UP000003113">
    <property type="component" value="Unassembled WGS sequence"/>
</dbReference>
<dbReference type="EMBL" id="AGUF01000082">
    <property type="protein sequence ID" value="EHK63374.1"/>
    <property type="molecule type" value="Genomic_DNA"/>
</dbReference>
<keyword evidence="1" id="KW-0472">Membrane</keyword>